<dbReference type="AlphaFoldDB" id="A0A0D7ABQ9"/>
<gene>
    <name evidence="3" type="ORF">FISHEDRAFT_65817</name>
</gene>
<evidence type="ECO:0000313" key="4">
    <source>
        <dbReference type="Proteomes" id="UP000054144"/>
    </source>
</evidence>
<sequence>MGSSPPEVFSLYSLSDVSLNYNGVDHHGEMYLDCVLMPDGSVATQYLVVRVDTLEIPIEPNRAISVVLGPSGCRTYTFHLETLEEILSQYTGTNEIPRTAISPLPLPSRPVDQKDLHGRLVLVDQDSGEIVGEVDNKVNVHEDPTLRQVGREKYPVVIEIPDKQGHDAEEMELFVRAVPPEESNWMTTSAKVMSTAITETTNLLVANIEAASSYYVSHSAPSPHHPSAGQKSTDGEPTPASRTAALLQSQTTRGHLNTLHTYSEHAVKASAKTVALVDDIIWRLVGGKGKGKGKATPNNSSTPFTVSPVPMSPPAVNTPPLGEKPALPPRRSPTPSPKAVAASPASMLSPLGQPPPYGPPPLPPRSAKGRLVLSADLILSTIDHSSHRLLDASAVNFGKIVGHRYGAEAEQQSLLAAGTVRNIGLVYIDLSGIGRSAIIKKMAKEYVKNKLSTKSKIQEAKL</sequence>
<keyword evidence="4" id="KW-1185">Reference proteome</keyword>
<evidence type="ECO:0000256" key="1">
    <source>
        <dbReference type="SAM" id="MobiDB-lite"/>
    </source>
</evidence>
<feature type="region of interest" description="Disordered" evidence="1">
    <location>
        <begin position="217"/>
        <end position="242"/>
    </location>
</feature>
<dbReference type="EMBL" id="KN881851">
    <property type="protein sequence ID" value="KIY48283.1"/>
    <property type="molecule type" value="Genomic_DNA"/>
</dbReference>
<dbReference type="Pfam" id="PF06911">
    <property type="entry name" value="Senescence"/>
    <property type="match status" value="1"/>
</dbReference>
<evidence type="ECO:0000313" key="3">
    <source>
        <dbReference type="EMBL" id="KIY48283.1"/>
    </source>
</evidence>
<name>A0A0D7ABQ9_9AGAR</name>
<feature type="compositionally biased region" description="Low complexity" evidence="1">
    <location>
        <begin position="337"/>
        <end position="346"/>
    </location>
</feature>
<feature type="compositionally biased region" description="Pro residues" evidence="1">
    <location>
        <begin position="352"/>
        <end position="363"/>
    </location>
</feature>
<feature type="compositionally biased region" description="Pro residues" evidence="1">
    <location>
        <begin position="326"/>
        <end position="336"/>
    </location>
</feature>
<organism evidence="3 4">
    <name type="scientific">Fistulina hepatica ATCC 64428</name>
    <dbReference type="NCBI Taxonomy" id="1128425"/>
    <lineage>
        <taxon>Eukaryota</taxon>
        <taxon>Fungi</taxon>
        <taxon>Dikarya</taxon>
        <taxon>Basidiomycota</taxon>
        <taxon>Agaricomycotina</taxon>
        <taxon>Agaricomycetes</taxon>
        <taxon>Agaricomycetidae</taxon>
        <taxon>Agaricales</taxon>
        <taxon>Fistulinaceae</taxon>
        <taxon>Fistulina</taxon>
    </lineage>
</organism>
<feature type="compositionally biased region" description="Low complexity" evidence="1">
    <location>
        <begin position="217"/>
        <end position="228"/>
    </location>
</feature>
<accession>A0A0D7ABQ9</accession>
<evidence type="ECO:0000259" key="2">
    <source>
        <dbReference type="Pfam" id="PF06911"/>
    </source>
</evidence>
<feature type="domain" description="Senescence" evidence="2">
    <location>
        <begin position="184"/>
        <end position="444"/>
    </location>
</feature>
<dbReference type="OrthoDB" id="20821at2759"/>
<protein>
    <recommendedName>
        <fullName evidence="2">Senescence domain-containing protein</fullName>
    </recommendedName>
</protein>
<proteinExistence type="predicted"/>
<dbReference type="Proteomes" id="UP000054144">
    <property type="component" value="Unassembled WGS sequence"/>
</dbReference>
<reference evidence="3 4" key="1">
    <citation type="journal article" date="2015" name="Fungal Genet. Biol.">
        <title>Evolution of novel wood decay mechanisms in Agaricales revealed by the genome sequences of Fistulina hepatica and Cylindrobasidium torrendii.</title>
        <authorList>
            <person name="Floudas D."/>
            <person name="Held B.W."/>
            <person name="Riley R."/>
            <person name="Nagy L.G."/>
            <person name="Koehler G."/>
            <person name="Ransdell A.S."/>
            <person name="Younus H."/>
            <person name="Chow J."/>
            <person name="Chiniquy J."/>
            <person name="Lipzen A."/>
            <person name="Tritt A."/>
            <person name="Sun H."/>
            <person name="Haridas S."/>
            <person name="LaButti K."/>
            <person name="Ohm R.A."/>
            <person name="Kues U."/>
            <person name="Blanchette R.A."/>
            <person name="Grigoriev I.V."/>
            <person name="Minto R.E."/>
            <person name="Hibbett D.S."/>
        </authorList>
    </citation>
    <scope>NUCLEOTIDE SEQUENCE [LARGE SCALE GENOMIC DNA]</scope>
    <source>
        <strain evidence="3 4">ATCC 64428</strain>
    </source>
</reference>
<dbReference type="InterPro" id="IPR009686">
    <property type="entry name" value="Senescence/spartin_C"/>
</dbReference>
<feature type="region of interest" description="Disordered" evidence="1">
    <location>
        <begin position="287"/>
        <end position="363"/>
    </location>
</feature>
<feature type="compositionally biased region" description="Polar residues" evidence="1">
    <location>
        <begin position="296"/>
        <end position="305"/>
    </location>
</feature>